<dbReference type="HOGENOM" id="CLU_2091553_0_0_11"/>
<dbReference type="Proteomes" id="UP000017746">
    <property type="component" value="Chromosome"/>
</dbReference>
<proteinExistence type="predicted"/>
<evidence type="ECO:0000313" key="3">
    <source>
        <dbReference type="Proteomes" id="UP000017746"/>
    </source>
</evidence>
<feature type="transmembrane region" description="Helical" evidence="1">
    <location>
        <begin position="47"/>
        <end position="68"/>
    </location>
</feature>
<evidence type="ECO:0000313" key="2">
    <source>
        <dbReference type="EMBL" id="AGZ40359.1"/>
    </source>
</evidence>
<dbReference type="InterPro" id="IPR045428">
    <property type="entry name" value="EACC1"/>
</dbReference>
<dbReference type="eggNOG" id="ENOG502ZD0Q">
    <property type="taxonomic scope" value="Bacteria"/>
</dbReference>
<evidence type="ECO:0000256" key="1">
    <source>
        <dbReference type="SAM" id="Phobius"/>
    </source>
</evidence>
<organism evidence="2 3">
    <name type="scientific">Actinoplanes friuliensis DSM 7358</name>
    <dbReference type="NCBI Taxonomy" id="1246995"/>
    <lineage>
        <taxon>Bacteria</taxon>
        <taxon>Bacillati</taxon>
        <taxon>Actinomycetota</taxon>
        <taxon>Actinomycetes</taxon>
        <taxon>Micromonosporales</taxon>
        <taxon>Micromonosporaceae</taxon>
        <taxon>Actinoplanes</taxon>
    </lineage>
</organism>
<dbReference type="Pfam" id="PF19953">
    <property type="entry name" value="EACC1"/>
    <property type="match status" value="1"/>
</dbReference>
<gene>
    <name evidence="2" type="ORF">AFR_10350</name>
</gene>
<accession>U5VU10</accession>
<name>U5VU10_9ACTN</name>
<protein>
    <submittedName>
        <fullName evidence="2">Uncharacterized protein</fullName>
    </submittedName>
</protein>
<keyword evidence="3" id="KW-1185">Reference proteome</keyword>
<dbReference type="PATRIC" id="fig|1246995.3.peg.2108"/>
<dbReference type="EMBL" id="CP006272">
    <property type="protein sequence ID" value="AGZ40359.1"/>
    <property type="molecule type" value="Genomic_DNA"/>
</dbReference>
<dbReference type="AlphaFoldDB" id="U5VU10"/>
<keyword evidence="1" id="KW-0472">Membrane</keyword>
<keyword evidence="1" id="KW-0812">Transmembrane</keyword>
<dbReference type="KEGG" id="afs:AFR_10350"/>
<reference evidence="2 3" key="1">
    <citation type="journal article" date="2014" name="J. Biotechnol.">
        <title>Complete genome sequence of the actinobacterium Actinoplanes friuliensis HAG 010964, producer of the lipopeptide antibiotic friulimycin.</title>
        <authorList>
            <person name="Ruckert C."/>
            <person name="Szczepanowski R."/>
            <person name="Albersmeier A."/>
            <person name="Goesmann A."/>
            <person name="Fischer N."/>
            <person name="Steinkamper A."/>
            <person name="Puhler A."/>
            <person name="Biener R."/>
            <person name="Schwartz D."/>
            <person name="Kalinowski J."/>
        </authorList>
    </citation>
    <scope>NUCLEOTIDE SEQUENCE [LARGE SCALE GENOMIC DNA]</scope>
    <source>
        <strain evidence="2 3">DSM 7358</strain>
    </source>
</reference>
<sequence>MVTLQVEEQSHQDLSDWLRKEPLLSSARFGTTGAPPRPGEMGWPADALQIVANADLLTAVATTLGVWLGTRVRRTKIKITHKGRTIEVESGKNAEAITREILDRLDLLDELDEDRP</sequence>
<keyword evidence="1" id="KW-1133">Transmembrane helix</keyword>